<evidence type="ECO:0000256" key="3">
    <source>
        <dbReference type="PIRSR" id="PIRSR601461-1"/>
    </source>
</evidence>
<accession>A0AAV5GJS2</accession>
<feature type="chain" id="PRO_5043338347" description="Peptidase A1 domain-containing protein" evidence="5">
    <location>
        <begin position="27"/>
        <end position="439"/>
    </location>
</feature>
<keyword evidence="4" id="KW-0645">Protease</keyword>
<feature type="active site" evidence="3">
    <location>
        <position position="157"/>
    </location>
</feature>
<comment type="similarity">
    <text evidence="1 4">Belongs to the peptidase A1 family.</text>
</comment>
<keyword evidence="8" id="KW-1185">Reference proteome</keyword>
<evidence type="ECO:0000313" key="7">
    <source>
        <dbReference type="EMBL" id="GJN89745.1"/>
    </source>
</evidence>
<dbReference type="EMBL" id="BQKY01000005">
    <property type="protein sequence ID" value="GJN89745.1"/>
    <property type="molecule type" value="Genomic_DNA"/>
</dbReference>
<organism evidence="7 8">
    <name type="scientific">Rhodotorula paludigena</name>
    <dbReference type="NCBI Taxonomy" id="86838"/>
    <lineage>
        <taxon>Eukaryota</taxon>
        <taxon>Fungi</taxon>
        <taxon>Dikarya</taxon>
        <taxon>Basidiomycota</taxon>
        <taxon>Pucciniomycotina</taxon>
        <taxon>Microbotryomycetes</taxon>
        <taxon>Sporidiobolales</taxon>
        <taxon>Sporidiobolaceae</taxon>
        <taxon>Rhodotorula</taxon>
    </lineage>
</organism>
<protein>
    <recommendedName>
        <fullName evidence="6">Peptidase A1 domain-containing protein</fullName>
    </recommendedName>
</protein>
<dbReference type="AlphaFoldDB" id="A0AAV5GJS2"/>
<dbReference type="GO" id="GO:0006508">
    <property type="term" value="P:proteolysis"/>
    <property type="evidence" value="ECO:0007669"/>
    <property type="project" value="UniProtKB-KW"/>
</dbReference>
<feature type="domain" description="Peptidase A1" evidence="6">
    <location>
        <begin position="139"/>
        <end position="436"/>
    </location>
</feature>
<evidence type="ECO:0000259" key="6">
    <source>
        <dbReference type="PROSITE" id="PS51767"/>
    </source>
</evidence>
<dbReference type="GO" id="GO:0004190">
    <property type="term" value="F:aspartic-type endopeptidase activity"/>
    <property type="evidence" value="ECO:0007669"/>
    <property type="project" value="UniProtKB-KW"/>
</dbReference>
<evidence type="ECO:0000256" key="1">
    <source>
        <dbReference type="ARBA" id="ARBA00007447"/>
    </source>
</evidence>
<proteinExistence type="inferred from homology"/>
<evidence type="ECO:0000256" key="5">
    <source>
        <dbReference type="SAM" id="SignalP"/>
    </source>
</evidence>
<dbReference type="InterPro" id="IPR001969">
    <property type="entry name" value="Aspartic_peptidase_AS"/>
</dbReference>
<feature type="active site" evidence="3">
    <location>
        <position position="329"/>
    </location>
</feature>
<evidence type="ECO:0000256" key="2">
    <source>
        <dbReference type="ARBA" id="ARBA00022750"/>
    </source>
</evidence>
<dbReference type="InterPro" id="IPR021109">
    <property type="entry name" value="Peptidase_aspartic_dom_sf"/>
</dbReference>
<dbReference type="Proteomes" id="UP001342314">
    <property type="component" value="Unassembled WGS sequence"/>
</dbReference>
<comment type="caution">
    <text evidence="7">The sequence shown here is derived from an EMBL/GenBank/DDBJ whole genome shotgun (WGS) entry which is preliminary data.</text>
</comment>
<reference evidence="7 8" key="1">
    <citation type="submission" date="2021-12" db="EMBL/GenBank/DDBJ databases">
        <title>High titer production of polyol ester of fatty acids by Rhodotorula paludigena BS15 towards product separation-free biomass refinery.</title>
        <authorList>
            <person name="Mano J."/>
            <person name="Ono H."/>
            <person name="Tanaka T."/>
            <person name="Naito K."/>
            <person name="Sushida H."/>
            <person name="Ike M."/>
            <person name="Tokuyasu K."/>
            <person name="Kitaoka M."/>
        </authorList>
    </citation>
    <scope>NUCLEOTIDE SEQUENCE [LARGE SCALE GENOMIC DNA]</scope>
    <source>
        <strain evidence="7 8">BS15</strain>
    </source>
</reference>
<dbReference type="Pfam" id="PF00026">
    <property type="entry name" value="Asp"/>
    <property type="match status" value="1"/>
</dbReference>
<dbReference type="InterPro" id="IPR001461">
    <property type="entry name" value="Aspartic_peptidase_A1"/>
</dbReference>
<dbReference type="CDD" id="cd05471">
    <property type="entry name" value="pepsin_like"/>
    <property type="match status" value="1"/>
</dbReference>
<dbReference type="PANTHER" id="PTHR47966:SF51">
    <property type="entry name" value="BETA-SITE APP-CLEAVING ENZYME, ISOFORM A-RELATED"/>
    <property type="match status" value="1"/>
</dbReference>
<dbReference type="FunFam" id="2.40.70.10:FF:000008">
    <property type="entry name" value="Cathepsin D"/>
    <property type="match status" value="1"/>
</dbReference>
<dbReference type="PROSITE" id="PS51767">
    <property type="entry name" value="PEPTIDASE_A1"/>
    <property type="match status" value="1"/>
</dbReference>
<dbReference type="Gene3D" id="2.40.70.10">
    <property type="entry name" value="Acid Proteases"/>
    <property type="match status" value="2"/>
</dbReference>
<keyword evidence="4" id="KW-0378">Hydrolase</keyword>
<keyword evidence="5" id="KW-0732">Signal</keyword>
<feature type="signal peptide" evidence="5">
    <location>
        <begin position="1"/>
        <end position="26"/>
    </location>
</feature>
<dbReference type="PROSITE" id="PS00141">
    <property type="entry name" value="ASP_PROTEASE"/>
    <property type="match status" value="1"/>
</dbReference>
<dbReference type="InterPro" id="IPR034164">
    <property type="entry name" value="Pepsin-like_dom"/>
</dbReference>
<name>A0AAV5GJS2_9BASI</name>
<evidence type="ECO:0000313" key="8">
    <source>
        <dbReference type="Proteomes" id="UP001342314"/>
    </source>
</evidence>
<gene>
    <name evidence="7" type="ORF">Rhopal_002734-T1</name>
</gene>
<keyword evidence="2 4" id="KW-0064">Aspartyl protease</keyword>
<dbReference type="PANTHER" id="PTHR47966">
    <property type="entry name" value="BETA-SITE APP-CLEAVING ENZYME, ISOFORM A-RELATED"/>
    <property type="match status" value="1"/>
</dbReference>
<sequence length="439" mass="47119">MFVPSSSVLGAFVALSTFLSFNPASSIAFASPARLEERASAGARIPLSKRERMTWAGLLRQQDGVVNLDTLRNAVVRISNKYHDGASRYYYRTGQMLPGFQRKTFEEWKKIALAPITNLLGLSKRQSAPLTNYLDGNIWGGPITIGTPPQEFIIDFDTGSADLWVPGTGVSGFDSYNPDLSSTAQNTSDSFYITYGDGTGVTGPVYTDTVTVAGISAEQQHFAATKVGIDFSDTGISGIAGMAFEALSNIGERPFFQTMFEEGKVKENLFSFTLGDAADGELFLGGIDSSKISGGITYTPVVHQGYWQVLGTPYADGVAAGGEQNMVIDTGTTLVIAPRKAAAQFFAKVPGARRWRSGYYMYPCDQSWTAELEFGGVKFPIPSEYLNLGLTSLGSPYCVASIVGQDIGIDAWVVGDAFLRGVYTVFNAGTRSVGFANLA</sequence>
<evidence type="ECO:0000256" key="4">
    <source>
        <dbReference type="RuleBase" id="RU000454"/>
    </source>
</evidence>
<dbReference type="SUPFAM" id="SSF50630">
    <property type="entry name" value="Acid proteases"/>
    <property type="match status" value="1"/>
</dbReference>
<dbReference type="InterPro" id="IPR033121">
    <property type="entry name" value="PEPTIDASE_A1"/>
</dbReference>
<dbReference type="PRINTS" id="PR00792">
    <property type="entry name" value="PEPSIN"/>
</dbReference>